<dbReference type="SUPFAM" id="SSF53167">
    <property type="entry name" value="Purine and uridine phosphorylases"/>
    <property type="match status" value="1"/>
</dbReference>
<name>A0A395SVN3_9HYPO</name>
<evidence type="ECO:0000256" key="2">
    <source>
        <dbReference type="PROSITE-ProRule" id="PRU00221"/>
    </source>
</evidence>
<evidence type="ECO:0000256" key="1">
    <source>
        <dbReference type="ARBA" id="ARBA00022737"/>
    </source>
</evidence>
<feature type="compositionally biased region" description="Basic and acidic residues" evidence="3">
    <location>
        <begin position="13"/>
        <end position="24"/>
    </location>
</feature>
<sequence length="1654" mass="187752">MSSEIQDPPAFSSHDRASHAVPRKHEINPDKYTVGWICALPLEMAAAKAMLENVHPNPLDQDPADHIRLGDILSLESDKFERTGSLNAPPNVLLSALSRLQAEHYTEDSRIPEFLGQLSSKAKKIFRCPDVSSDCLFKVDYPHASSDKTCEKCNRAQQVERGEREDTDPVIHYGTIASGDKVIKNGRLRDQLGQELGALCVEMEAAGLQDFPCIVIRGICDYSDSHKNDAWQPYASMTAAAFAKELLHFMPPSRVLQERPAQQLVSIATQQLQVSNKHYNLASEHLVEHRRTNQILEDRPIDLYVVHKARYDSADVGDSPRCEKNTRIRIQQTIMEWADEDKGQPFLWVFGPAGTGKSTLIRSIADIFHQRKRLAAGYFFKRGEQGRNDTNRLFSTLAMQIADTIPAFKDILRTCLGDMDKESMGKKELRAQFVKLLKDPLAQLPPPTANEVPKIIVLDALDECERPEHLSTILTCMSELCSNSAASLRLRFLLASRQNPQITHAIEPLQKRGVIQELQLHKVFSEETKTDIRHYLQANFEMIRVRAGIQQHPWPSHQHVDHLVELATHPEPLFIYAATLIRFVYDEHNHQDPKTQLESWIDQSVESKSQLHQLYDPILGQIFKLAKDTNFNQRLNFLGALVLVAMPLSSSAIASLLSLDTDRINWWLRGFHAVLDIPSDPNKPIWLLHKSFSDFLLSDEDSFNGHFHISSTEIHSLLADGCLNLMTERLKRNICGMRRLDASPEDVHKDVLSRCIPLELEYACTYWIHHLQVGGRPHDQIYTFVREHFLHWLEALSFLKRVPDGLKAIQSLNSLLKTFSDTPPDLTDLLEDCNRTLLAFAYIIETAPLQAYASLLFFSPLNSRLRQQFWAERLPLSVHIDGTKSDWNGHFQTLKTSRLISTVSYSPDGKYLASTFFDDDSFRIWNASTGTPLVTHEVNSLPSTAVVFSPDSRYLAVGYQDGTVRIWDSTIWTQLRTIKCSELCIDGVMLSSTSHLLSATLNGKVLLWHVKTGELTKTIDCSRGCHPYFTSVAFTPNLRFVAWASFKMHEIQVWNLDDNTFEWTLSVRDPLSIIFSPNNRILACMWSHKVEIRSTSTGELVYAFDACGGRTSMAFSSDGQFLALIAEHNIRLCDMTTYDYHDLDIKLPFYASIVALSLNNQVMAIGLANREIQIWGTTYAGRQSLYDGPVSQHLVLLSPNHKFVVSATESSSYTTLRLWNVSTGMLQRTLGDEHRFFHVHFSPDSESLAWQSSSTHSFIWYLDDGTKQHFIEPNWKRKASHVEYSPNGQLAAVCWARATIELHDSNTGTLIHTLQKYDTDIHVLTFSPDSHVLALSTRDEIHLWNVHTATLQGRFRLRQSRYAQSHAIVFSPSGKTLALQRDTNIVLWDMETGNREESPELLDSDSEFAFTSDFHLLAIGGADEENWSVIKIHIYEVGAWDFERVLHGHQGYIIKLDFLPASRILAVASDDRTVCLWDVMTQSLLHTFNTYNAVPRMIRFSNSGHIMAVESKDRTVRLWNTTTGKFVHMIQYDNGFMHRMDISSETLVISLSNASSDGFWDPWGALNCKLRTHSYPLPGGEQAIMPEPGYCGTNVNADGSWLMVDSKKLVWIPPEYRREEHSEHRGKYSSWAKSEGVVFIGCSSGRMIQLKHCQ</sequence>
<evidence type="ECO:0000313" key="6">
    <source>
        <dbReference type="EMBL" id="RGP76554.1"/>
    </source>
</evidence>
<dbReference type="Gene3D" id="3.40.50.300">
    <property type="entry name" value="P-loop containing nucleotide triphosphate hydrolases"/>
    <property type="match status" value="1"/>
</dbReference>
<dbReference type="GO" id="GO:0003824">
    <property type="term" value="F:catalytic activity"/>
    <property type="evidence" value="ECO:0007669"/>
    <property type="project" value="InterPro"/>
</dbReference>
<gene>
    <name evidence="6" type="ORF">FLONG3_5215</name>
</gene>
<dbReference type="SUPFAM" id="SSF50969">
    <property type="entry name" value="YVTN repeat-like/Quinoprotein amine dehydrogenase"/>
    <property type="match status" value="1"/>
</dbReference>
<evidence type="ECO:0000313" key="7">
    <source>
        <dbReference type="Proteomes" id="UP000266234"/>
    </source>
</evidence>
<dbReference type="Gene3D" id="3.40.50.1580">
    <property type="entry name" value="Nucleoside phosphorylase domain"/>
    <property type="match status" value="2"/>
</dbReference>
<feature type="region of interest" description="Disordered" evidence="3">
    <location>
        <begin position="1"/>
        <end position="24"/>
    </location>
</feature>
<dbReference type="OrthoDB" id="1577640at2759"/>
<accession>A0A395SVN3</accession>
<keyword evidence="1" id="KW-0677">Repeat</keyword>
<dbReference type="InterPro" id="IPR011047">
    <property type="entry name" value="Quinoprotein_ADH-like_sf"/>
</dbReference>
<evidence type="ECO:0000259" key="4">
    <source>
        <dbReference type="Pfam" id="PF12894"/>
    </source>
</evidence>
<dbReference type="GO" id="GO:0009116">
    <property type="term" value="P:nucleoside metabolic process"/>
    <property type="evidence" value="ECO:0007669"/>
    <property type="project" value="InterPro"/>
</dbReference>
<feature type="repeat" description="WD" evidence="2">
    <location>
        <begin position="1498"/>
        <end position="1529"/>
    </location>
</feature>
<dbReference type="InterPro" id="IPR015943">
    <property type="entry name" value="WD40/YVTN_repeat-like_dom_sf"/>
</dbReference>
<dbReference type="PANTHER" id="PTHR46082:SF11">
    <property type="entry name" value="AAA+ ATPASE DOMAIN-CONTAINING PROTEIN-RELATED"/>
    <property type="match status" value="1"/>
</dbReference>
<dbReference type="EMBL" id="PXOG01000112">
    <property type="protein sequence ID" value="RGP76554.1"/>
    <property type="molecule type" value="Genomic_DNA"/>
</dbReference>
<dbReference type="InterPro" id="IPR056884">
    <property type="entry name" value="NPHP3-like_N"/>
</dbReference>
<feature type="repeat" description="WD" evidence="2">
    <location>
        <begin position="944"/>
        <end position="968"/>
    </location>
</feature>
<proteinExistence type="predicted"/>
<dbReference type="Pfam" id="PF00400">
    <property type="entry name" value="WD40"/>
    <property type="match status" value="4"/>
</dbReference>
<dbReference type="PROSITE" id="PS50082">
    <property type="entry name" value="WD_REPEATS_2"/>
    <property type="match status" value="3"/>
</dbReference>
<dbReference type="SMART" id="SM00320">
    <property type="entry name" value="WD40"/>
    <property type="match status" value="8"/>
</dbReference>
<keyword evidence="2" id="KW-0853">WD repeat</keyword>
<dbReference type="Pfam" id="PF24883">
    <property type="entry name" value="NPHP3_N"/>
    <property type="match status" value="1"/>
</dbReference>
<evidence type="ECO:0000259" key="5">
    <source>
        <dbReference type="Pfam" id="PF24883"/>
    </source>
</evidence>
<protein>
    <submittedName>
        <fullName evidence="6">Vegetative incompatibility het-e-1</fullName>
    </submittedName>
</protein>
<dbReference type="PROSITE" id="PS50294">
    <property type="entry name" value="WD_REPEATS_REGION"/>
    <property type="match status" value="2"/>
</dbReference>
<dbReference type="Proteomes" id="UP000266234">
    <property type="component" value="Unassembled WGS sequence"/>
</dbReference>
<dbReference type="InterPro" id="IPR011044">
    <property type="entry name" value="Quino_amine_DH_bsu"/>
</dbReference>
<dbReference type="Pfam" id="PF12894">
    <property type="entry name" value="ANAPC4_WD40"/>
    <property type="match status" value="1"/>
</dbReference>
<evidence type="ECO:0000256" key="3">
    <source>
        <dbReference type="SAM" id="MobiDB-lite"/>
    </source>
</evidence>
<dbReference type="Gene3D" id="2.130.10.10">
    <property type="entry name" value="YVTN repeat-like/Quinoprotein amine dehydrogenase"/>
    <property type="match status" value="4"/>
</dbReference>
<dbReference type="InterPro" id="IPR035994">
    <property type="entry name" value="Nucleoside_phosphorylase_sf"/>
</dbReference>
<keyword evidence="7" id="KW-1185">Reference proteome</keyword>
<dbReference type="InterPro" id="IPR053137">
    <property type="entry name" value="NLR-like"/>
</dbReference>
<dbReference type="InterPro" id="IPR024977">
    <property type="entry name" value="Apc4-like_WD40_dom"/>
</dbReference>
<dbReference type="InterPro" id="IPR027417">
    <property type="entry name" value="P-loop_NTPase"/>
</dbReference>
<organism evidence="6 7">
    <name type="scientific">Fusarium longipes</name>
    <dbReference type="NCBI Taxonomy" id="694270"/>
    <lineage>
        <taxon>Eukaryota</taxon>
        <taxon>Fungi</taxon>
        <taxon>Dikarya</taxon>
        <taxon>Ascomycota</taxon>
        <taxon>Pezizomycotina</taxon>
        <taxon>Sordariomycetes</taxon>
        <taxon>Hypocreomycetidae</taxon>
        <taxon>Hypocreales</taxon>
        <taxon>Nectriaceae</taxon>
        <taxon>Fusarium</taxon>
    </lineage>
</organism>
<dbReference type="PANTHER" id="PTHR46082">
    <property type="entry name" value="ATP/GTP-BINDING PROTEIN-RELATED"/>
    <property type="match status" value="1"/>
</dbReference>
<dbReference type="STRING" id="694270.A0A395SVN3"/>
<dbReference type="SUPFAM" id="SSF50998">
    <property type="entry name" value="Quinoprotein alcohol dehydrogenase-like"/>
    <property type="match status" value="2"/>
</dbReference>
<dbReference type="InterPro" id="IPR001680">
    <property type="entry name" value="WD40_rpt"/>
</dbReference>
<feature type="domain" description="Nephrocystin 3-like N-terminal" evidence="5">
    <location>
        <begin position="332"/>
        <end position="497"/>
    </location>
</feature>
<dbReference type="SUPFAM" id="SSF52540">
    <property type="entry name" value="P-loop containing nucleoside triphosphate hydrolases"/>
    <property type="match status" value="1"/>
</dbReference>
<reference evidence="6 7" key="1">
    <citation type="journal article" date="2018" name="PLoS Pathog.">
        <title>Evolution of structural diversity of trichothecenes, a family of toxins produced by plant pathogenic and entomopathogenic fungi.</title>
        <authorList>
            <person name="Proctor R.H."/>
            <person name="McCormick S.P."/>
            <person name="Kim H.S."/>
            <person name="Cardoza R.E."/>
            <person name="Stanley A.M."/>
            <person name="Lindo L."/>
            <person name="Kelly A."/>
            <person name="Brown D.W."/>
            <person name="Lee T."/>
            <person name="Vaughan M.M."/>
            <person name="Alexander N.J."/>
            <person name="Busman M."/>
            <person name="Gutierrez S."/>
        </authorList>
    </citation>
    <scope>NUCLEOTIDE SEQUENCE [LARGE SCALE GENOMIC DNA]</scope>
    <source>
        <strain evidence="6 7">NRRL 20695</strain>
    </source>
</reference>
<feature type="domain" description="Anaphase-promoting complex subunit 4-like WD40" evidence="4">
    <location>
        <begin position="1272"/>
        <end position="1327"/>
    </location>
</feature>
<comment type="caution">
    <text evidence="6">The sequence shown here is derived from an EMBL/GenBank/DDBJ whole genome shotgun (WGS) entry which is preliminary data.</text>
</comment>
<feature type="repeat" description="WD" evidence="2">
    <location>
        <begin position="1446"/>
        <end position="1487"/>
    </location>
</feature>